<name>A0AA86QZ66_9EUKA</name>
<reference evidence="1" key="1">
    <citation type="submission" date="2023-06" db="EMBL/GenBank/DDBJ databases">
        <authorList>
            <person name="Kurt Z."/>
        </authorList>
    </citation>
    <scope>NUCLEOTIDE SEQUENCE</scope>
</reference>
<dbReference type="EMBL" id="CATOUU010001048">
    <property type="protein sequence ID" value="CAI9968791.1"/>
    <property type="molecule type" value="Genomic_DNA"/>
</dbReference>
<protein>
    <submittedName>
        <fullName evidence="2">Hypothetical_protein</fullName>
    </submittedName>
</protein>
<sequence>MCYRYYATFISMCHQAAACRHLRSSTTVADEFSVLYWRKALASPKNVARGASKLTSPLKFPSSQQGVIESACSIDFEVGRISGYVLLTSSRAVVELKFINETVFCRFKIFQFFWTKDQVA</sequence>
<evidence type="ECO:0000313" key="2">
    <source>
        <dbReference type="EMBL" id="CAL6109605.1"/>
    </source>
</evidence>
<dbReference type="AlphaFoldDB" id="A0AA86QZ66"/>
<organism evidence="1">
    <name type="scientific">Hexamita inflata</name>
    <dbReference type="NCBI Taxonomy" id="28002"/>
    <lineage>
        <taxon>Eukaryota</taxon>
        <taxon>Metamonada</taxon>
        <taxon>Diplomonadida</taxon>
        <taxon>Hexamitidae</taxon>
        <taxon>Hexamitinae</taxon>
        <taxon>Hexamita</taxon>
    </lineage>
</organism>
<proteinExistence type="predicted"/>
<keyword evidence="3" id="KW-1185">Reference proteome</keyword>
<gene>
    <name evidence="1" type="ORF">HINF_LOCUS56436</name>
    <name evidence="2" type="ORF">HINF_LOCUS75526</name>
</gene>
<evidence type="ECO:0000313" key="3">
    <source>
        <dbReference type="Proteomes" id="UP001642409"/>
    </source>
</evidence>
<dbReference type="Proteomes" id="UP001642409">
    <property type="component" value="Unassembled WGS sequence"/>
</dbReference>
<accession>A0AA86QZ66</accession>
<evidence type="ECO:0000313" key="1">
    <source>
        <dbReference type="EMBL" id="CAI9968791.1"/>
    </source>
</evidence>
<comment type="caution">
    <text evidence="1">The sequence shown here is derived from an EMBL/GenBank/DDBJ whole genome shotgun (WGS) entry which is preliminary data.</text>
</comment>
<reference evidence="2 3" key="2">
    <citation type="submission" date="2024-07" db="EMBL/GenBank/DDBJ databases">
        <authorList>
            <person name="Akdeniz Z."/>
        </authorList>
    </citation>
    <scope>NUCLEOTIDE SEQUENCE [LARGE SCALE GENOMIC DNA]</scope>
</reference>
<dbReference type="EMBL" id="CAXDID020000671">
    <property type="protein sequence ID" value="CAL6109605.1"/>
    <property type="molecule type" value="Genomic_DNA"/>
</dbReference>